<evidence type="ECO:0000256" key="2">
    <source>
        <dbReference type="ARBA" id="ARBA00022723"/>
    </source>
</evidence>
<dbReference type="Gene3D" id="3.30.70.360">
    <property type="match status" value="1"/>
</dbReference>
<keyword evidence="2" id="KW-0479">Metal-binding</keyword>
<dbReference type="GO" id="GO:0006508">
    <property type="term" value="P:proteolysis"/>
    <property type="evidence" value="ECO:0007669"/>
    <property type="project" value="UniProtKB-KW"/>
</dbReference>
<evidence type="ECO:0000256" key="1">
    <source>
        <dbReference type="ARBA" id="ARBA00022670"/>
    </source>
</evidence>
<evidence type="ECO:0000313" key="6">
    <source>
        <dbReference type="Proteomes" id="UP000466388"/>
    </source>
</evidence>
<keyword evidence="6" id="KW-1185">Reference proteome</keyword>
<sequence length="454" mass="50377">MIKVSKEDQFIDEHLIEFQNHLRKMVAFKSISATNEGIPETVSYLTELLKTLLDAKVEVHTTKGSPIIVATMGFQTAQSVLLYGHYDAMMPGDRKLWHTDPYVLTERDGRLFGRGTGDNKGQLLAQIFGLYTYKQLHGRFPFTIKLLIDGEEEQGSQNLPVIVKQLANTDLADVCCAIIVDGSINQSGDHVLRLGNRGALGFEITVQTGSKDNHSGNLGNIMENPVLKLMAVLNRLYDANTNRVKIPHFYDGILEPTAQEVQWIDQLPYDPMAFQQQTGTFTLPKEKRVFYRKLMFEPTFNISGIESGYTGDGLKTIIPHTVTIKGDCRLVADQDPQTIIREINQLLAPEIAEKSLSISYPVVTPPSKTASSDSKIPAIAAAIKAATGSALIEPSMPGTVPNYIWSDILKVPAFTIPYANFDQNNHAPNENITVSAFKDGMKISYELLKHLQIK</sequence>
<feature type="domain" description="Peptidase M20 dimerisation" evidence="4">
    <location>
        <begin position="195"/>
        <end position="351"/>
    </location>
</feature>
<dbReference type="Proteomes" id="UP000466388">
    <property type="component" value="Unassembled WGS sequence"/>
</dbReference>
<dbReference type="SUPFAM" id="SSF53187">
    <property type="entry name" value="Zn-dependent exopeptidases"/>
    <property type="match status" value="1"/>
</dbReference>
<evidence type="ECO:0000256" key="3">
    <source>
        <dbReference type="ARBA" id="ARBA00022801"/>
    </source>
</evidence>
<dbReference type="PANTHER" id="PTHR43270:SF8">
    <property type="entry name" value="DI- AND TRIPEPTIDASE DUG2-RELATED"/>
    <property type="match status" value="1"/>
</dbReference>
<dbReference type="EMBL" id="WNJO01000003">
    <property type="protein sequence ID" value="MTV81725.1"/>
    <property type="molecule type" value="Genomic_DNA"/>
</dbReference>
<evidence type="ECO:0000313" key="5">
    <source>
        <dbReference type="EMBL" id="MTV81725.1"/>
    </source>
</evidence>
<dbReference type="AlphaFoldDB" id="A0A7X2XUE2"/>
<evidence type="ECO:0000259" key="4">
    <source>
        <dbReference type="Pfam" id="PF07687"/>
    </source>
</evidence>
<organism evidence="5 6">
    <name type="scientific">Secundilactobacillus folii</name>
    <dbReference type="NCBI Taxonomy" id="2678357"/>
    <lineage>
        <taxon>Bacteria</taxon>
        <taxon>Bacillati</taxon>
        <taxon>Bacillota</taxon>
        <taxon>Bacilli</taxon>
        <taxon>Lactobacillales</taxon>
        <taxon>Lactobacillaceae</taxon>
        <taxon>Secundilactobacillus</taxon>
    </lineage>
</organism>
<dbReference type="InterPro" id="IPR011650">
    <property type="entry name" value="Peptidase_M20_dimer"/>
</dbReference>
<dbReference type="Pfam" id="PF07687">
    <property type="entry name" value="M20_dimer"/>
    <property type="match status" value="1"/>
</dbReference>
<dbReference type="PANTHER" id="PTHR43270">
    <property type="entry name" value="BETA-ALA-HIS DIPEPTIDASE"/>
    <property type="match status" value="1"/>
</dbReference>
<dbReference type="GO" id="GO:0008233">
    <property type="term" value="F:peptidase activity"/>
    <property type="evidence" value="ECO:0007669"/>
    <property type="project" value="UniProtKB-KW"/>
</dbReference>
<proteinExistence type="predicted"/>
<protein>
    <submittedName>
        <fullName evidence="5">M20/M25/M40 family metallo-hydrolase</fullName>
    </submittedName>
</protein>
<reference evidence="5 6" key="1">
    <citation type="submission" date="2019-11" db="EMBL/GenBank/DDBJ databases">
        <title>Lactobacillus sp. nov. CRM56-3, isolated from fermented tea leaves.</title>
        <authorList>
            <person name="Phuengjayaem S."/>
            <person name="Tanasupawat S."/>
        </authorList>
    </citation>
    <scope>NUCLEOTIDE SEQUENCE [LARGE SCALE GENOMIC DNA]</scope>
    <source>
        <strain evidence="5 6">CRM56-3</strain>
    </source>
</reference>
<dbReference type="Gene3D" id="3.40.630.10">
    <property type="entry name" value="Zn peptidases"/>
    <property type="match status" value="1"/>
</dbReference>
<name>A0A7X2XUE2_9LACO</name>
<dbReference type="Pfam" id="PF01546">
    <property type="entry name" value="Peptidase_M20"/>
    <property type="match status" value="1"/>
</dbReference>
<keyword evidence="3 5" id="KW-0378">Hydrolase</keyword>
<keyword evidence="1" id="KW-0645">Protease</keyword>
<comment type="caution">
    <text evidence="5">The sequence shown here is derived from an EMBL/GenBank/DDBJ whole genome shotgun (WGS) entry which is preliminary data.</text>
</comment>
<gene>
    <name evidence="5" type="ORF">GM612_03530</name>
</gene>
<accession>A0A7X2XUE2</accession>
<dbReference type="GO" id="GO:0046872">
    <property type="term" value="F:metal ion binding"/>
    <property type="evidence" value="ECO:0007669"/>
    <property type="project" value="UniProtKB-KW"/>
</dbReference>
<dbReference type="InterPro" id="IPR002933">
    <property type="entry name" value="Peptidase_M20"/>
</dbReference>
<dbReference type="InterPro" id="IPR051458">
    <property type="entry name" value="Cyt/Met_Dipeptidase"/>
</dbReference>